<evidence type="ECO:0000256" key="2">
    <source>
        <dbReference type="ARBA" id="ARBA00006939"/>
    </source>
</evidence>
<accession>D8SU25</accession>
<feature type="transmembrane region" description="Helical" evidence="8">
    <location>
        <begin position="20"/>
        <end position="40"/>
    </location>
</feature>
<evidence type="ECO:0000256" key="3">
    <source>
        <dbReference type="ARBA" id="ARBA00022448"/>
    </source>
</evidence>
<dbReference type="STRING" id="88036.D8SU25"/>
<feature type="transmembrane region" description="Helical" evidence="8">
    <location>
        <begin position="304"/>
        <end position="324"/>
    </location>
</feature>
<feature type="transmembrane region" description="Helical" evidence="8">
    <location>
        <begin position="170"/>
        <end position="190"/>
    </location>
</feature>
<sequence length="325" mass="34941">MDCSSDESCINKDEALHLKIAGIAAILVSSLLGVAIPLVFKSFNRTRVFFAGQCFAAGVILSTGFVHILPDAFAALTNPCLSEHPWEKFPFPGFIAMTTSMLVLFVDSMALGYYTRREGETSSMGDHADHPHHVHAHPSNDHSAEVSKVHDSQELEASAGSPTTTIKNKVVAQVLEFGILAHSVIIGIAMGTSNSPCTIRPLVGALVFHQFFEGLALGGCISLGSFKVVSKLLMALFFTITTPGGIGIGMIISSRYNENDPKALIVEGVFDSMSAGILIYMALVDLLASHFMSKEFLQQSWRHYSLGYLFLVLGAGAMSVIAIWA</sequence>
<dbReference type="Gramene" id="EFJ12181">
    <property type="protein sequence ID" value="EFJ12181"/>
    <property type="gene ID" value="SELMODRAFT_182680"/>
</dbReference>
<dbReference type="EMBL" id="GL377641">
    <property type="protein sequence ID" value="EFJ12181.1"/>
    <property type="molecule type" value="Genomic_DNA"/>
</dbReference>
<reference evidence="10 11" key="1">
    <citation type="journal article" date="2011" name="Science">
        <title>The Selaginella genome identifies genetic changes associated with the evolution of vascular plants.</title>
        <authorList>
            <person name="Banks J.A."/>
            <person name="Nishiyama T."/>
            <person name="Hasebe M."/>
            <person name="Bowman J.L."/>
            <person name="Gribskov M."/>
            <person name="dePamphilis C."/>
            <person name="Albert V.A."/>
            <person name="Aono N."/>
            <person name="Aoyama T."/>
            <person name="Ambrose B.A."/>
            <person name="Ashton N.W."/>
            <person name="Axtell M.J."/>
            <person name="Barker E."/>
            <person name="Barker M.S."/>
            <person name="Bennetzen J.L."/>
            <person name="Bonawitz N.D."/>
            <person name="Chapple C."/>
            <person name="Cheng C."/>
            <person name="Correa L.G."/>
            <person name="Dacre M."/>
            <person name="DeBarry J."/>
            <person name="Dreyer I."/>
            <person name="Elias M."/>
            <person name="Engstrom E.M."/>
            <person name="Estelle M."/>
            <person name="Feng L."/>
            <person name="Finet C."/>
            <person name="Floyd S.K."/>
            <person name="Frommer W.B."/>
            <person name="Fujita T."/>
            <person name="Gramzow L."/>
            <person name="Gutensohn M."/>
            <person name="Harholt J."/>
            <person name="Hattori M."/>
            <person name="Heyl A."/>
            <person name="Hirai T."/>
            <person name="Hiwatashi Y."/>
            <person name="Ishikawa M."/>
            <person name="Iwata M."/>
            <person name="Karol K.G."/>
            <person name="Koehler B."/>
            <person name="Kolukisaoglu U."/>
            <person name="Kubo M."/>
            <person name="Kurata T."/>
            <person name="Lalonde S."/>
            <person name="Li K."/>
            <person name="Li Y."/>
            <person name="Litt A."/>
            <person name="Lyons E."/>
            <person name="Manning G."/>
            <person name="Maruyama T."/>
            <person name="Michael T.P."/>
            <person name="Mikami K."/>
            <person name="Miyazaki S."/>
            <person name="Morinaga S."/>
            <person name="Murata T."/>
            <person name="Mueller-Roeber B."/>
            <person name="Nelson D.R."/>
            <person name="Obara M."/>
            <person name="Oguri Y."/>
            <person name="Olmstead R.G."/>
            <person name="Onodera N."/>
            <person name="Petersen B.L."/>
            <person name="Pils B."/>
            <person name="Prigge M."/>
            <person name="Rensing S.A."/>
            <person name="Riano-Pachon D.M."/>
            <person name="Roberts A.W."/>
            <person name="Sato Y."/>
            <person name="Scheller H.V."/>
            <person name="Schulz B."/>
            <person name="Schulz C."/>
            <person name="Shakirov E.V."/>
            <person name="Shibagaki N."/>
            <person name="Shinohara N."/>
            <person name="Shippen D.E."/>
            <person name="Soerensen I."/>
            <person name="Sotooka R."/>
            <person name="Sugimoto N."/>
            <person name="Sugita M."/>
            <person name="Sumikawa N."/>
            <person name="Tanurdzic M."/>
            <person name="Theissen G."/>
            <person name="Ulvskov P."/>
            <person name="Wakazuki S."/>
            <person name="Weng J.K."/>
            <person name="Willats W.W."/>
            <person name="Wipf D."/>
            <person name="Wolf P.G."/>
            <person name="Yang L."/>
            <person name="Zimmer A.D."/>
            <person name="Zhu Q."/>
            <person name="Mitros T."/>
            <person name="Hellsten U."/>
            <person name="Loque D."/>
            <person name="Otillar R."/>
            <person name="Salamov A."/>
            <person name="Schmutz J."/>
            <person name="Shapiro H."/>
            <person name="Lindquist E."/>
            <person name="Lucas S."/>
            <person name="Rokhsar D."/>
            <person name="Grigoriev I.V."/>
        </authorList>
    </citation>
    <scope>NUCLEOTIDE SEQUENCE [LARGE SCALE GENOMIC DNA]</scope>
</reference>
<dbReference type="InterPro" id="IPR004698">
    <property type="entry name" value="Zn/Fe_permease_fun/pln"/>
</dbReference>
<evidence type="ECO:0000313" key="11">
    <source>
        <dbReference type="Proteomes" id="UP000001514"/>
    </source>
</evidence>
<dbReference type="AlphaFoldDB" id="D8SU25"/>
<dbReference type="KEGG" id="smo:SELMODRAFT_182680"/>
<protein>
    <recommendedName>
        <fullName evidence="12">ZIP family transporter</fullName>
    </recommendedName>
</protein>
<name>D8SU25_SELML</name>
<dbReference type="NCBIfam" id="TIGR00820">
    <property type="entry name" value="zip"/>
    <property type="match status" value="1"/>
</dbReference>
<keyword evidence="7 8" id="KW-0472">Membrane</keyword>
<dbReference type="HOGENOM" id="CLU_027089_3_0_1"/>
<dbReference type="PANTHER" id="PTHR11040:SF35">
    <property type="entry name" value="ZINC TRANSPORTER 5"/>
    <property type="match status" value="1"/>
</dbReference>
<comment type="subcellular location">
    <subcellularLocation>
        <location evidence="1 8">Membrane</location>
        <topology evidence="1 8">Multi-pass membrane protein</topology>
    </subcellularLocation>
</comment>
<evidence type="ECO:0000256" key="5">
    <source>
        <dbReference type="ARBA" id="ARBA00022989"/>
    </source>
</evidence>
<feature type="compositionally biased region" description="Basic and acidic residues" evidence="9">
    <location>
        <begin position="138"/>
        <end position="153"/>
    </location>
</feature>
<dbReference type="OrthoDB" id="448280at2759"/>
<dbReference type="GO" id="GO:0005385">
    <property type="term" value="F:zinc ion transmembrane transporter activity"/>
    <property type="evidence" value="ECO:0000318"/>
    <property type="project" value="GO_Central"/>
</dbReference>
<dbReference type="eggNOG" id="KOG1558">
    <property type="taxonomic scope" value="Eukaryota"/>
</dbReference>
<evidence type="ECO:0000313" key="10">
    <source>
        <dbReference type="EMBL" id="EFJ12181.1"/>
    </source>
</evidence>
<dbReference type="InterPro" id="IPR003689">
    <property type="entry name" value="ZIP"/>
</dbReference>
<proteinExistence type="inferred from homology"/>
<dbReference type="GO" id="GO:0005886">
    <property type="term" value="C:plasma membrane"/>
    <property type="evidence" value="ECO:0000318"/>
    <property type="project" value="GO_Central"/>
</dbReference>
<evidence type="ECO:0000256" key="6">
    <source>
        <dbReference type="ARBA" id="ARBA00023065"/>
    </source>
</evidence>
<evidence type="ECO:0000256" key="9">
    <source>
        <dbReference type="SAM" id="MobiDB-lite"/>
    </source>
</evidence>
<dbReference type="GO" id="GO:0071577">
    <property type="term" value="P:zinc ion transmembrane transport"/>
    <property type="evidence" value="ECO:0000318"/>
    <property type="project" value="GO_Central"/>
</dbReference>
<gene>
    <name evidence="10" type="ORF">SELMODRAFT_182680</name>
</gene>
<evidence type="ECO:0000256" key="4">
    <source>
        <dbReference type="ARBA" id="ARBA00022692"/>
    </source>
</evidence>
<evidence type="ECO:0000256" key="7">
    <source>
        <dbReference type="ARBA" id="ARBA00023136"/>
    </source>
</evidence>
<dbReference type="PANTHER" id="PTHR11040">
    <property type="entry name" value="ZINC/IRON TRANSPORTER"/>
    <property type="match status" value="1"/>
</dbReference>
<evidence type="ECO:0000256" key="8">
    <source>
        <dbReference type="RuleBase" id="RU362088"/>
    </source>
</evidence>
<dbReference type="OMA" id="GMCIAIM"/>
<keyword evidence="11" id="KW-1185">Reference proteome</keyword>
<feature type="transmembrane region" description="Helical" evidence="8">
    <location>
        <begin position="232"/>
        <end position="252"/>
    </location>
</feature>
<dbReference type="Pfam" id="PF02535">
    <property type="entry name" value="Zip"/>
    <property type="match status" value="1"/>
</dbReference>
<feature type="compositionally biased region" description="Basic and acidic residues" evidence="9">
    <location>
        <begin position="122"/>
        <end position="131"/>
    </location>
</feature>
<keyword evidence="6 8" id="KW-0406">Ion transport</keyword>
<feature type="transmembrane region" description="Helical" evidence="8">
    <location>
        <begin position="202"/>
        <end position="225"/>
    </location>
</feature>
<feature type="transmembrane region" description="Helical" evidence="8">
    <location>
        <begin position="89"/>
        <end position="114"/>
    </location>
</feature>
<dbReference type="InParanoid" id="D8SU25"/>
<feature type="transmembrane region" description="Helical" evidence="8">
    <location>
        <begin position="47"/>
        <end position="69"/>
    </location>
</feature>
<comment type="similarity">
    <text evidence="2 8">Belongs to the ZIP transporter (TC 2.A.5) family.</text>
</comment>
<keyword evidence="3 8" id="KW-0813">Transport</keyword>
<evidence type="ECO:0008006" key="12">
    <source>
        <dbReference type="Google" id="ProtNLM"/>
    </source>
</evidence>
<feature type="region of interest" description="Disordered" evidence="9">
    <location>
        <begin position="122"/>
        <end position="161"/>
    </location>
</feature>
<feature type="transmembrane region" description="Helical" evidence="8">
    <location>
        <begin position="272"/>
        <end position="292"/>
    </location>
</feature>
<evidence type="ECO:0000256" key="1">
    <source>
        <dbReference type="ARBA" id="ARBA00004141"/>
    </source>
</evidence>
<organism evidence="11">
    <name type="scientific">Selaginella moellendorffii</name>
    <name type="common">Spikemoss</name>
    <dbReference type="NCBI Taxonomy" id="88036"/>
    <lineage>
        <taxon>Eukaryota</taxon>
        <taxon>Viridiplantae</taxon>
        <taxon>Streptophyta</taxon>
        <taxon>Embryophyta</taxon>
        <taxon>Tracheophyta</taxon>
        <taxon>Lycopodiopsida</taxon>
        <taxon>Selaginellales</taxon>
        <taxon>Selaginellaceae</taxon>
        <taxon>Selaginella</taxon>
    </lineage>
</organism>
<keyword evidence="4 8" id="KW-0812">Transmembrane</keyword>
<dbReference type="Proteomes" id="UP000001514">
    <property type="component" value="Unassembled WGS sequence"/>
</dbReference>
<keyword evidence="5 8" id="KW-1133">Transmembrane helix</keyword>